<organism evidence="1 2">
    <name type="scientific">Burkholderia pseudomallei (strain 1026b)</name>
    <dbReference type="NCBI Taxonomy" id="884204"/>
    <lineage>
        <taxon>Bacteria</taxon>
        <taxon>Pseudomonadati</taxon>
        <taxon>Pseudomonadota</taxon>
        <taxon>Betaproteobacteria</taxon>
        <taxon>Burkholderiales</taxon>
        <taxon>Burkholderiaceae</taxon>
        <taxon>Burkholderia</taxon>
        <taxon>pseudomallei group</taxon>
    </lineage>
</organism>
<dbReference type="Proteomes" id="UP000010087">
    <property type="component" value="Chromosome 1"/>
</dbReference>
<gene>
    <name evidence="1" type="ordered locus">BP1026B_I1115</name>
</gene>
<dbReference type="RefSeq" id="WP_004552768.1">
    <property type="nucleotide sequence ID" value="NC_017831.1"/>
</dbReference>
<dbReference type="PATRIC" id="fig|884204.3.peg.1219"/>
<dbReference type="Pfam" id="PF04985">
    <property type="entry name" value="Phage_tube"/>
    <property type="match status" value="1"/>
</dbReference>
<protein>
    <submittedName>
        <fullName evidence="1">Phage major tail tube protein</fullName>
    </submittedName>
</protein>
<proteinExistence type="predicted"/>
<dbReference type="NCBIfam" id="TIGR01611">
    <property type="entry name" value="tail_tube"/>
    <property type="match status" value="1"/>
</dbReference>
<dbReference type="InterPro" id="IPR006498">
    <property type="entry name" value="Tail_tube"/>
</dbReference>
<accession>A0A0H3HLG0</accession>
<evidence type="ECO:0000313" key="2">
    <source>
        <dbReference type="Proteomes" id="UP000010087"/>
    </source>
</evidence>
<sequence>MVPETLFNLAMYVDGRGFVGRTTEVTPPKLKIKTDDFRAGGMDAAVKTDQGMEALEASFAMSTLERDVLKFFGIADGTAFNAAFRGSFRDIKGGSKAVAVHMRGMLTEVDSGSWKPGEKAEIKYAVSLNYYKLEIAGSVMHEIDVFGFVRVIDGVDQLAQVRRDLGM</sequence>
<dbReference type="EMBL" id="CP002833">
    <property type="protein sequence ID" value="AFI65765.1"/>
    <property type="molecule type" value="Genomic_DNA"/>
</dbReference>
<evidence type="ECO:0000313" key="1">
    <source>
        <dbReference type="EMBL" id="AFI65765.1"/>
    </source>
</evidence>
<dbReference type="AlphaFoldDB" id="A0A0H3HLG0"/>
<reference evidence="1 2" key="1">
    <citation type="journal article" date="2012" name="PLoS ONE">
        <title>Evolution of Burkholderia pseudomallei in recurrent melioidosis.</title>
        <authorList>
            <person name="Hayden H.S."/>
            <person name="Lim R."/>
            <person name="Brittnacher M.J."/>
            <person name="Sims E.H."/>
            <person name="Ramage E.R."/>
            <person name="Fong C."/>
            <person name="Wu Z."/>
            <person name="Crist E."/>
            <person name="Chang J."/>
            <person name="Zhou Y."/>
            <person name="Radey M."/>
            <person name="Rohmer L."/>
            <person name="Haugen E."/>
            <person name="Gillett W."/>
            <person name="Wuthiekanun V."/>
            <person name="Peacock S.J."/>
            <person name="Kaul R."/>
            <person name="Miller S.I."/>
            <person name="Manoil C."/>
            <person name="Jacobs M.A."/>
        </authorList>
    </citation>
    <scope>NUCLEOTIDE SEQUENCE [LARGE SCALE GENOMIC DNA]</scope>
    <source>
        <strain evidence="1 2">1026b</strain>
    </source>
</reference>
<dbReference type="KEGG" id="bpz:BP1026B_I1115"/>
<name>A0A0H3HLG0_BURP2</name>